<reference evidence="2 3" key="2">
    <citation type="journal article" date="2017" name="Genome Biol. Evol.">
        <title>Trajectories and Drivers of Genome Evolution in Surface-Associated Marine Phaeobacter.</title>
        <authorList>
            <person name="Freese H.M."/>
            <person name="Sikorski J."/>
            <person name="Bunk B."/>
            <person name="Scheuner C."/>
            <person name="Meier-Kolthoff J.P."/>
            <person name="Sproer C."/>
            <person name="Gram L."/>
            <person name="Overmann J."/>
        </authorList>
    </citation>
    <scope>NUCLEOTIDE SEQUENCE [LARGE SCALE GENOMIC DNA]</scope>
    <source>
        <strain evidence="2 3">P88</strain>
    </source>
</reference>
<name>A0A2I7K9P5_9RHOB</name>
<gene>
    <name evidence="2" type="ORF">PhaeoP88_01964</name>
</gene>
<dbReference type="EMBL" id="CP010725">
    <property type="protein sequence ID" value="AUQ99334.1"/>
    <property type="molecule type" value="Genomic_DNA"/>
</dbReference>
<protein>
    <submittedName>
        <fullName evidence="2">Uncharacterized protein</fullName>
    </submittedName>
</protein>
<feature type="region of interest" description="Disordered" evidence="1">
    <location>
        <begin position="82"/>
        <end position="116"/>
    </location>
</feature>
<dbReference type="Proteomes" id="UP000236447">
    <property type="component" value="Chromosome"/>
</dbReference>
<sequence>MTPRGGINRTGQSFRRLCPIFTAQAVAVFLKVFAVHPGSGEHGLSQGGLLMRSTAGRRTHLFNIKARGNLPEPIRIKTGIKPIMPERRDPYPVAPAGFPGADSATSSSVSGSGSAR</sequence>
<feature type="compositionally biased region" description="Low complexity" evidence="1">
    <location>
        <begin position="100"/>
        <end position="116"/>
    </location>
</feature>
<dbReference type="AlphaFoldDB" id="A0A2I7K9P5"/>
<reference evidence="2 3" key="1">
    <citation type="journal article" date="2017" name="Front. Microbiol.">
        <title>Phaeobacter piscinae sp. nov., a species of the Roseobacter group and potential aquaculture probiont.</title>
        <authorList>
            <person name="Sonnenschein E.C."/>
            <person name="Phippen C.B.W."/>
            <person name="Nielsen K.F."/>
            <person name="Mateiu R.V."/>
            <person name="Melchiorsen J."/>
            <person name="Gram L."/>
            <person name="Overmann J."/>
            <person name="Freese H.M."/>
        </authorList>
    </citation>
    <scope>NUCLEOTIDE SEQUENCE [LARGE SCALE GENOMIC DNA]</scope>
    <source>
        <strain evidence="2 3">P88</strain>
    </source>
</reference>
<proteinExistence type="predicted"/>
<evidence type="ECO:0000256" key="1">
    <source>
        <dbReference type="SAM" id="MobiDB-lite"/>
    </source>
</evidence>
<organism evidence="2 3">
    <name type="scientific">Phaeobacter inhibens</name>
    <dbReference type="NCBI Taxonomy" id="221822"/>
    <lineage>
        <taxon>Bacteria</taxon>
        <taxon>Pseudomonadati</taxon>
        <taxon>Pseudomonadota</taxon>
        <taxon>Alphaproteobacteria</taxon>
        <taxon>Rhodobacterales</taxon>
        <taxon>Roseobacteraceae</taxon>
        <taxon>Phaeobacter</taxon>
    </lineage>
</organism>
<evidence type="ECO:0000313" key="3">
    <source>
        <dbReference type="Proteomes" id="UP000236447"/>
    </source>
</evidence>
<accession>A0A2I7K9P5</accession>
<evidence type="ECO:0000313" key="2">
    <source>
        <dbReference type="EMBL" id="AUQ99334.1"/>
    </source>
</evidence>